<feature type="transmembrane region" description="Helical" evidence="10">
    <location>
        <begin position="403"/>
        <end position="426"/>
    </location>
</feature>
<evidence type="ECO:0000256" key="2">
    <source>
        <dbReference type="ARBA" id="ARBA00008077"/>
    </source>
</evidence>
<evidence type="ECO:0000256" key="8">
    <source>
        <dbReference type="ARBA" id="ARBA00023170"/>
    </source>
</evidence>
<dbReference type="GO" id="GO:0016020">
    <property type="term" value="C:membrane"/>
    <property type="evidence" value="ECO:0007669"/>
    <property type="project" value="UniProtKB-SubCell"/>
</dbReference>
<dbReference type="PANTHER" id="PTHR31787:SF2">
    <property type="entry name" value="FRIZZLED AND SMOOTHENED-LIKE PROTEIN A"/>
    <property type="match status" value="1"/>
</dbReference>
<feature type="signal peptide" evidence="11">
    <location>
        <begin position="1"/>
        <end position="22"/>
    </location>
</feature>
<keyword evidence="7" id="KW-1015">Disulfide bond</keyword>
<feature type="transmembrane region" description="Helical" evidence="10">
    <location>
        <begin position="446"/>
        <end position="466"/>
    </location>
</feature>
<name>A0AAN7U3H9_9MYCE</name>
<evidence type="ECO:0000256" key="11">
    <source>
        <dbReference type="SAM" id="SignalP"/>
    </source>
</evidence>
<feature type="transmembrane region" description="Helical" evidence="10">
    <location>
        <begin position="506"/>
        <end position="525"/>
    </location>
</feature>
<evidence type="ECO:0000313" key="13">
    <source>
        <dbReference type="EMBL" id="KAK5580958.1"/>
    </source>
</evidence>
<accession>A0AAN7U3H9</accession>
<dbReference type="Gene3D" id="1.10.2000.10">
    <property type="entry name" value="Frizzled cysteine-rich domain"/>
    <property type="match status" value="1"/>
</dbReference>
<dbReference type="Proteomes" id="UP001344447">
    <property type="component" value="Unassembled WGS sequence"/>
</dbReference>
<comment type="caution">
    <text evidence="13">The sequence shown here is derived from an EMBL/GenBank/DDBJ whole genome shotgun (WGS) entry which is preliminary data.</text>
</comment>
<keyword evidence="5 10" id="KW-1133">Transmembrane helix</keyword>
<reference evidence="13 14" key="1">
    <citation type="submission" date="2023-11" db="EMBL/GenBank/DDBJ databases">
        <title>Dfirmibasis_genome.</title>
        <authorList>
            <person name="Edelbroek B."/>
            <person name="Kjellin J."/>
            <person name="Jerlstrom-Hultqvist J."/>
            <person name="Soderbom F."/>
        </authorList>
    </citation>
    <scope>NUCLEOTIDE SEQUENCE [LARGE SCALE GENOMIC DNA]</scope>
    <source>
        <strain evidence="13 14">TNS-C-14</strain>
    </source>
</reference>
<evidence type="ECO:0000313" key="14">
    <source>
        <dbReference type="Proteomes" id="UP001344447"/>
    </source>
</evidence>
<sequence length="592" mass="66474">MIDFHKSLFFVIFFILYNNVNSQNAINSAAFCQKKTSPSICDPYLFNSDSIYIYNSTTTLEDIEKEVKSLLGFFQMLPKTCQVPSTYRLICNQYFQTCVPVSKTDNTSTIAIPLRPCRESCDYGNEICTTSQSCTGTFTEPIIYKFPVAVNIFNLSSLGGPSSYSLTCLDIDTMKAGNLNGTYVPTNDTIVVDQTCVHPLIYRNSTNREEDIKKGYQYLTETSDCLLPCPVPFFTENEWYQFKDLTTITGSISFVCIFFNIVVYGFLNKKHDRHTIGILCLSFSLWCCMLSDLIVASSPDYSLVCPEPGRFARIHDSRCVANGIIFQWGAVCTTMFWSAMAIDLFLVIKKLSPPAYTIKYFVSAIFVLAILFTTVPLAWDDYGYGFGGVGCWIMSNSVQNGCFWIPMLICLLIGAVSICLIIYEIVKIFKNVGRSGLSIVLVNARLFGIVSFIFVEYIYLMVYHFWVQHNTEKFTQNIADWVVCVQISGSADNCPLPKAVPYATQFIFLFFLRLLGIEVCIFYGINSRTKNIILDSILVNNKYFKAILSKISSVGATSSAKNTPSTANTSNQFNSSMFSVEVSKNGDDDDDL</sequence>
<dbReference type="Gene3D" id="1.20.1070.10">
    <property type="entry name" value="Rhodopsin 7-helix transmembrane proteins"/>
    <property type="match status" value="1"/>
</dbReference>
<feature type="transmembrane region" description="Helical" evidence="10">
    <location>
        <begin position="248"/>
        <end position="267"/>
    </location>
</feature>
<evidence type="ECO:0000256" key="4">
    <source>
        <dbReference type="ARBA" id="ARBA00022729"/>
    </source>
</evidence>
<organism evidence="13 14">
    <name type="scientific">Dictyostelium firmibasis</name>
    <dbReference type="NCBI Taxonomy" id="79012"/>
    <lineage>
        <taxon>Eukaryota</taxon>
        <taxon>Amoebozoa</taxon>
        <taxon>Evosea</taxon>
        <taxon>Eumycetozoa</taxon>
        <taxon>Dictyostelia</taxon>
        <taxon>Dictyosteliales</taxon>
        <taxon>Dictyosteliaceae</taxon>
        <taxon>Dictyostelium</taxon>
    </lineage>
</organism>
<dbReference type="InterPro" id="IPR020067">
    <property type="entry name" value="Frizzled_dom"/>
</dbReference>
<keyword evidence="8" id="KW-0675">Receptor</keyword>
<feature type="transmembrane region" description="Helical" evidence="10">
    <location>
        <begin position="325"/>
        <end position="348"/>
    </location>
</feature>
<keyword evidence="3 10" id="KW-0812">Transmembrane</keyword>
<feature type="domain" description="FZ" evidence="12">
    <location>
        <begin position="27"/>
        <end position="171"/>
    </location>
</feature>
<evidence type="ECO:0000256" key="10">
    <source>
        <dbReference type="SAM" id="Phobius"/>
    </source>
</evidence>
<dbReference type="PROSITE" id="PS50038">
    <property type="entry name" value="FZ"/>
    <property type="match status" value="1"/>
</dbReference>
<dbReference type="PANTHER" id="PTHR31787">
    <property type="entry name" value="G-PROTEIN-COUPLED RECEPTOR GPCR FAMILY PROTEIN"/>
    <property type="match status" value="1"/>
</dbReference>
<keyword evidence="4 11" id="KW-0732">Signal</keyword>
<evidence type="ECO:0000256" key="7">
    <source>
        <dbReference type="ARBA" id="ARBA00023157"/>
    </source>
</evidence>
<feature type="transmembrane region" description="Helical" evidence="10">
    <location>
        <begin position="276"/>
        <end position="296"/>
    </location>
</feature>
<evidence type="ECO:0000256" key="3">
    <source>
        <dbReference type="ARBA" id="ARBA00022692"/>
    </source>
</evidence>
<dbReference type="EMBL" id="JAVFKY010000002">
    <property type="protein sequence ID" value="KAK5580958.1"/>
    <property type="molecule type" value="Genomic_DNA"/>
</dbReference>
<proteinExistence type="inferred from homology"/>
<feature type="chain" id="PRO_5042905250" description="FZ domain-containing protein" evidence="11">
    <location>
        <begin position="23"/>
        <end position="592"/>
    </location>
</feature>
<feature type="transmembrane region" description="Helical" evidence="10">
    <location>
        <begin position="360"/>
        <end position="379"/>
    </location>
</feature>
<evidence type="ECO:0000256" key="5">
    <source>
        <dbReference type="ARBA" id="ARBA00022989"/>
    </source>
</evidence>
<keyword evidence="6 10" id="KW-0472">Membrane</keyword>
<gene>
    <name evidence="13" type="ORF">RB653_000985</name>
</gene>
<dbReference type="InterPro" id="IPR036790">
    <property type="entry name" value="Frizzled_dom_sf"/>
</dbReference>
<evidence type="ECO:0000256" key="6">
    <source>
        <dbReference type="ARBA" id="ARBA00023136"/>
    </source>
</evidence>
<dbReference type="InterPro" id="IPR050949">
    <property type="entry name" value="GPCR_Fz/Smo-like"/>
</dbReference>
<evidence type="ECO:0000259" key="12">
    <source>
        <dbReference type="PROSITE" id="PS50038"/>
    </source>
</evidence>
<comment type="subcellular location">
    <subcellularLocation>
        <location evidence="1">Membrane</location>
        <topology evidence="1">Multi-pass membrane protein</topology>
    </subcellularLocation>
</comment>
<evidence type="ECO:0000256" key="9">
    <source>
        <dbReference type="ARBA" id="ARBA00023180"/>
    </source>
</evidence>
<keyword evidence="9" id="KW-0325">Glycoprotein</keyword>
<keyword evidence="14" id="KW-1185">Reference proteome</keyword>
<protein>
    <recommendedName>
        <fullName evidence="12">FZ domain-containing protein</fullName>
    </recommendedName>
</protein>
<evidence type="ECO:0000256" key="1">
    <source>
        <dbReference type="ARBA" id="ARBA00004141"/>
    </source>
</evidence>
<comment type="similarity">
    <text evidence="2">Belongs to the G-protein coupled receptor Fz/Smo family.</text>
</comment>
<dbReference type="AlphaFoldDB" id="A0AAN7U3H9"/>